<evidence type="ECO:0000313" key="7">
    <source>
        <dbReference type="EMBL" id="MEC0483345.1"/>
    </source>
</evidence>
<evidence type="ECO:0000259" key="5">
    <source>
        <dbReference type="PROSITE" id="PS50045"/>
    </source>
</evidence>
<dbReference type="InterPro" id="IPR010524">
    <property type="entry name" value="Sig_transdc_resp-reg_PrpR_N"/>
</dbReference>
<dbReference type="OrthoDB" id="9771372at2"/>
<dbReference type="InterPro" id="IPR009057">
    <property type="entry name" value="Homeodomain-like_sf"/>
</dbReference>
<evidence type="ECO:0000313" key="6">
    <source>
        <dbReference type="EMBL" id="KRT88343.1"/>
    </source>
</evidence>
<dbReference type="Pfam" id="PF06506">
    <property type="entry name" value="PrpR_N"/>
    <property type="match status" value="1"/>
</dbReference>
<protein>
    <submittedName>
        <fullName evidence="7">PrpR N-terminal domain-containing protein</fullName>
    </submittedName>
    <submittedName>
        <fullName evidence="6">Transcriptional regulator</fullName>
    </submittedName>
</protein>
<dbReference type="Gene3D" id="1.10.8.60">
    <property type="match status" value="1"/>
</dbReference>
<sequence>MKVMAIAPYEGLKELMIQLAGGEDFEFEAASGDLERGVELAKQAEANGTDLIISRGGTAELIQQEVSIPVVDIEVSGYDMLRVLTLAKGYPGKAAIVGFPMIADGASAVCEILDIRIDAYTVSDERDVEPVLLQLKEQGYQIIIGDVITIEKAERLGLNGLLLTSGKESIAKAFAYAKKLYSFLESIKQKYAVPYHILQKAETGYAVYNKTLRQVFQNGVFAEHIGLLDNLEELIGEAEKKGTTHFRLRKHGRTWNITGRRFFASDEALTVFTAEKAKDVRVSSLPGAAIFSPLRTSYMETSRNETMQKVLKKAELFAARREPVWINGAPGSGKESLAGLIHMKGEDKHEPFRKIDAGLLSEAEWEQACESEEFFSGRGTLYIKQVDRMPLSSQRLLLRRISEPYDGPRLIVSSSRRHAGEFSSDLYDALCHLELDVPPLSERKEDILHLAYQFIAESNEAFGKQIVGFRSEAGVLLEEAKWPGNLSQLRKTVQNCVLEAQGVYIEKADAERVLSRLNEEEREDIDLSGTLEEIEKRIIQKIYAEEGNNQTRTAERLGINRTTLWRKLKSSH</sequence>
<evidence type="ECO:0000313" key="8">
    <source>
        <dbReference type="Proteomes" id="UP000036168"/>
    </source>
</evidence>
<dbReference type="Pfam" id="PF14532">
    <property type="entry name" value="Sigma54_activ_2"/>
    <property type="match status" value="1"/>
</dbReference>
<evidence type="ECO:0000256" key="2">
    <source>
        <dbReference type="ARBA" id="ARBA00022840"/>
    </source>
</evidence>
<dbReference type="PATRIC" id="fig|1664069.3.peg.3432"/>
<reference evidence="6" key="2">
    <citation type="submission" date="2015-10" db="EMBL/GenBank/DDBJ databases">
        <authorList>
            <person name="Gilbert D.G."/>
        </authorList>
    </citation>
    <scope>NUCLEOTIDE SEQUENCE</scope>
    <source>
        <strain evidence="6">GO-13</strain>
    </source>
</reference>
<comment type="caution">
    <text evidence="6">The sequence shown here is derived from an EMBL/GenBank/DDBJ whole genome shotgun (WGS) entry which is preliminary data.</text>
</comment>
<dbReference type="InterPro" id="IPR002078">
    <property type="entry name" value="Sigma_54_int"/>
</dbReference>
<dbReference type="Proteomes" id="UP001341297">
    <property type="component" value="Unassembled WGS sequence"/>
</dbReference>
<dbReference type="RefSeq" id="WP_048354368.1">
    <property type="nucleotide sequence ID" value="NZ_CP023481.1"/>
</dbReference>
<dbReference type="GO" id="GO:0006355">
    <property type="term" value="P:regulation of DNA-templated transcription"/>
    <property type="evidence" value="ECO:0007669"/>
    <property type="project" value="InterPro"/>
</dbReference>
<accession>A0A0J6ECR5</accession>
<dbReference type="InterPro" id="IPR002197">
    <property type="entry name" value="HTH_Fis"/>
</dbReference>
<evidence type="ECO:0000313" key="9">
    <source>
        <dbReference type="Proteomes" id="UP001341297"/>
    </source>
</evidence>
<dbReference type="Pfam" id="PF02954">
    <property type="entry name" value="HTH_8"/>
    <property type="match status" value="1"/>
</dbReference>
<dbReference type="Gene3D" id="3.40.50.300">
    <property type="entry name" value="P-loop containing nucleotide triphosphate hydrolases"/>
    <property type="match status" value="1"/>
</dbReference>
<dbReference type="PROSITE" id="PS50045">
    <property type="entry name" value="SIGMA54_INTERACT_4"/>
    <property type="match status" value="1"/>
</dbReference>
<dbReference type="SUPFAM" id="SSF46689">
    <property type="entry name" value="Homeodomain-like"/>
    <property type="match status" value="1"/>
</dbReference>
<keyword evidence="9" id="KW-1185">Reference proteome</keyword>
<evidence type="ECO:0000256" key="1">
    <source>
        <dbReference type="ARBA" id="ARBA00022741"/>
    </source>
</evidence>
<proteinExistence type="predicted"/>
<dbReference type="GO" id="GO:0005524">
    <property type="term" value="F:ATP binding"/>
    <property type="evidence" value="ECO:0007669"/>
    <property type="project" value="UniProtKB-KW"/>
</dbReference>
<dbReference type="GO" id="GO:0043565">
    <property type="term" value="F:sequence-specific DNA binding"/>
    <property type="evidence" value="ECO:0007669"/>
    <property type="project" value="InterPro"/>
</dbReference>
<dbReference type="Pfam" id="PF25601">
    <property type="entry name" value="AAA_lid_14"/>
    <property type="match status" value="1"/>
</dbReference>
<keyword evidence="1" id="KW-0547">Nucleotide-binding</keyword>
<dbReference type="EMBL" id="JARRTL010000003">
    <property type="protein sequence ID" value="MEC0483345.1"/>
    <property type="molecule type" value="Genomic_DNA"/>
</dbReference>
<dbReference type="InterPro" id="IPR027417">
    <property type="entry name" value="P-loop_NTPase"/>
</dbReference>
<keyword evidence="2" id="KW-0067">ATP-binding</keyword>
<feature type="domain" description="Sigma-54 factor interaction" evidence="5">
    <location>
        <begin position="300"/>
        <end position="498"/>
    </location>
</feature>
<reference evidence="6 8" key="1">
    <citation type="journal article" date="2015" name="Int. J. Syst. Evol. Microbiol.">
        <title>Bacillus glycinifermentans sp. nov., isolated from fermented soybean paste.</title>
        <authorList>
            <person name="Kim S.J."/>
            <person name="Dunlap C.A."/>
            <person name="Kwon S.W."/>
            <person name="Rooney A.P."/>
        </authorList>
    </citation>
    <scope>NUCLEOTIDE SEQUENCE [LARGE SCALE GENOMIC DNA]</scope>
    <source>
        <strain evidence="6 8">GO-13</strain>
    </source>
</reference>
<keyword evidence="4" id="KW-0804">Transcription</keyword>
<accession>A0A0J6EM18</accession>
<dbReference type="SUPFAM" id="SSF159800">
    <property type="entry name" value="PrpR receptor domain-like"/>
    <property type="match status" value="1"/>
</dbReference>
<keyword evidence="3" id="KW-0805">Transcription regulation</keyword>
<reference evidence="7 9" key="3">
    <citation type="submission" date="2023-03" db="EMBL/GenBank/DDBJ databases">
        <title>Agriculturally important microbes genome sequencing.</title>
        <authorList>
            <person name="Dunlap C."/>
        </authorList>
    </citation>
    <scope>NUCLEOTIDE SEQUENCE [LARGE SCALE GENOMIC DNA]</scope>
    <source>
        <strain evidence="7 9">CBP-3203</strain>
    </source>
</reference>
<gene>
    <name evidence="6" type="ORF">AB447_208060</name>
    <name evidence="7" type="ORF">P8828_00525</name>
</gene>
<dbReference type="GO" id="GO:0000156">
    <property type="term" value="F:phosphorelay response regulator activity"/>
    <property type="evidence" value="ECO:0007669"/>
    <property type="project" value="InterPro"/>
</dbReference>
<dbReference type="EMBL" id="LECW02000067">
    <property type="protein sequence ID" value="KRT88343.1"/>
    <property type="molecule type" value="Genomic_DNA"/>
</dbReference>
<dbReference type="InterPro" id="IPR058031">
    <property type="entry name" value="AAA_lid_NorR"/>
</dbReference>
<name>A0A0J6EM18_9BACI</name>
<dbReference type="PANTHER" id="PTHR32071">
    <property type="entry name" value="TRANSCRIPTIONAL REGULATORY PROTEIN"/>
    <property type="match status" value="1"/>
</dbReference>
<dbReference type="AlphaFoldDB" id="A0A0J6EM18"/>
<dbReference type="Gene3D" id="1.10.10.60">
    <property type="entry name" value="Homeodomain-like"/>
    <property type="match status" value="1"/>
</dbReference>
<dbReference type="Proteomes" id="UP000036168">
    <property type="component" value="Unassembled WGS sequence"/>
</dbReference>
<dbReference type="SUPFAM" id="SSF52540">
    <property type="entry name" value="P-loop containing nucleoside triphosphate hydrolases"/>
    <property type="match status" value="1"/>
</dbReference>
<dbReference type="Gene3D" id="3.40.50.2300">
    <property type="match status" value="1"/>
</dbReference>
<evidence type="ECO:0000256" key="3">
    <source>
        <dbReference type="ARBA" id="ARBA00023015"/>
    </source>
</evidence>
<evidence type="ECO:0000256" key="4">
    <source>
        <dbReference type="ARBA" id="ARBA00023163"/>
    </source>
</evidence>
<organism evidence="6 8">
    <name type="scientific">Bacillus glycinifermentans</name>
    <dbReference type="NCBI Taxonomy" id="1664069"/>
    <lineage>
        <taxon>Bacteria</taxon>
        <taxon>Bacillati</taxon>
        <taxon>Bacillota</taxon>
        <taxon>Bacilli</taxon>
        <taxon>Bacillales</taxon>
        <taxon>Bacillaceae</taxon>
        <taxon>Bacillus</taxon>
    </lineage>
</organism>
<dbReference type="Gene3D" id="3.40.50.10660">
    <property type="entry name" value="PrpR receptor domain-like"/>
    <property type="match status" value="1"/>
</dbReference>
<dbReference type="STRING" id="1664069.BGLY_4098"/>